<dbReference type="InterPro" id="IPR013221">
    <property type="entry name" value="Mur_ligase_cen"/>
</dbReference>
<dbReference type="EMBL" id="FWXK01000004">
    <property type="protein sequence ID" value="SMC39994.1"/>
    <property type="molecule type" value="Genomic_DNA"/>
</dbReference>
<dbReference type="GO" id="GO:0005737">
    <property type="term" value="C:cytoplasm"/>
    <property type="evidence" value="ECO:0007669"/>
    <property type="project" value="TreeGrafter"/>
</dbReference>
<evidence type="ECO:0000256" key="8">
    <source>
        <dbReference type="ARBA" id="ARBA00030592"/>
    </source>
</evidence>
<dbReference type="SUPFAM" id="SSF53623">
    <property type="entry name" value="MurD-like peptide ligases, catalytic domain"/>
    <property type="match status" value="1"/>
</dbReference>
<reference evidence="14" key="1">
    <citation type="submission" date="2017-04" db="EMBL/GenBank/DDBJ databases">
        <authorList>
            <person name="Varghese N."/>
            <person name="Submissions S."/>
        </authorList>
    </citation>
    <scope>NUCLEOTIDE SEQUENCE [LARGE SCALE GENOMIC DNA]</scope>
    <source>
        <strain evidence="14">DSM 21500</strain>
    </source>
</reference>
<dbReference type="InterPro" id="IPR036565">
    <property type="entry name" value="Mur-like_cat_sf"/>
</dbReference>
<dbReference type="OrthoDB" id="9809356at2"/>
<protein>
    <recommendedName>
        <fullName evidence="2">tetrahydrofolate synthase</fullName>
        <ecNumber evidence="2">6.3.2.17</ecNumber>
    </recommendedName>
    <alternativeName>
        <fullName evidence="8">Tetrahydrofolylpolyglutamate synthase</fullName>
    </alternativeName>
</protein>
<evidence type="ECO:0000259" key="11">
    <source>
        <dbReference type="Pfam" id="PF02875"/>
    </source>
</evidence>
<dbReference type="GO" id="GO:0004326">
    <property type="term" value="F:tetrahydrofolylpolyglutamate synthase activity"/>
    <property type="evidence" value="ECO:0007669"/>
    <property type="project" value="UniProtKB-EC"/>
</dbReference>
<dbReference type="Pfam" id="PF08245">
    <property type="entry name" value="Mur_ligase_M"/>
    <property type="match status" value="1"/>
</dbReference>
<keyword evidence="5 10" id="KW-0547">Nucleotide-binding</keyword>
<name>A0A1W1YV37_9LACT</name>
<dbReference type="InterPro" id="IPR018109">
    <property type="entry name" value="Folylpolyglutamate_synth_CS"/>
</dbReference>
<gene>
    <name evidence="13" type="ORF">SAMN04487984_0924</name>
</gene>
<accession>A0A1W1YV37</accession>
<evidence type="ECO:0000256" key="4">
    <source>
        <dbReference type="ARBA" id="ARBA00022723"/>
    </source>
</evidence>
<keyword evidence="4" id="KW-0479">Metal-binding</keyword>
<keyword evidence="3 10" id="KW-0436">Ligase</keyword>
<dbReference type="PANTHER" id="PTHR11136:SF0">
    <property type="entry name" value="DIHYDROFOLATE SYNTHETASE-RELATED"/>
    <property type="match status" value="1"/>
</dbReference>
<dbReference type="Pfam" id="PF02875">
    <property type="entry name" value="Mur_ligase_C"/>
    <property type="match status" value="1"/>
</dbReference>
<evidence type="ECO:0000256" key="5">
    <source>
        <dbReference type="ARBA" id="ARBA00022741"/>
    </source>
</evidence>
<evidence type="ECO:0000256" key="6">
    <source>
        <dbReference type="ARBA" id="ARBA00022840"/>
    </source>
</evidence>
<keyword evidence="14" id="KW-1185">Reference proteome</keyword>
<dbReference type="PIRSF" id="PIRSF001563">
    <property type="entry name" value="Folylpolyglu_synth"/>
    <property type="match status" value="1"/>
</dbReference>
<keyword evidence="6 10" id="KW-0067">ATP-binding</keyword>
<feature type="domain" description="Mur ligase C-terminal" evidence="11">
    <location>
        <begin position="294"/>
        <end position="414"/>
    </location>
</feature>
<evidence type="ECO:0000256" key="1">
    <source>
        <dbReference type="ARBA" id="ARBA00008276"/>
    </source>
</evidence>
<comment type="catalytic activity">
    <reaction evidence="9">
        <text>(6S)-5,6,7,8-tetrahydrofolyl-(gamma-L-Glu)(n) + L-glutamate + ATP = (6S)-5,6,7,8-tetrahydrofolyl-(gamma-L-Glu)(n+1) + ADP + phosphate + H(+)</text>
        <dbReference type="Rhea" id="RHEA:10580"/>
        <dbReference type="Rhea" id="RHEA-COMP:14738"/>
        <dbReference type="Rhea" id="RHEA-COMP:14740"/>
        <dbReference type="ChEBI" id="CHEBI:15378"/>
        <dbReference type="ChEBI" id="CHEBI:29985"/>
        <dbReference type="ChEBI" id="CHEBI:30616"/>
        <dbReference type="ChEBI" id="CHEBI:43474"/>
        <dbReference type="ChEBI" id="CHEBI:141005"/>
        <dbReference type="ChEBI" id="CHEBI:456216"/>
        <dbReference type="EC" id="6.3.2.17"/>
    </reaction>
</comment>
<dbReference type="Gene3D" id="3.40.1190.10">
    <property type="entry name" value="Mur-like, catalytic domain"/>
    <property type="match status" value="1"/>
</dbReference>
<dbReference type="InterPro" id="IPR004101">
    <property type="entry name" value="Mur_ligase_C"/>
</dbReference>
<evidence type="ECO:0000256" key="7">
    <source>
        <dbReference type="ARBA" id="ARBA00022842"/>
    </source>
</evidence>
<dbReference type="GO" id="GO:0046872">
    <property type="term" value="F:metal ion binding"/>
    <property type="evidence" value="ECO:0007669"/>
    <property type="project" value="UniProtKB-KW"/>
</dbReference>
<dbReference type="RefSeq" id="WP_084099068.1">
    <property type="nucleotide sequence ID" value="NZ_FWXK01000004.1"/>
</dbReference>
<dbReference type="GO" id="GO:0005524">
    <property type="term" value="F:ATP binding"/>
    <property type="evidence" value="ECO:0007669"/>
    <property type="project" value="UniProtKB-KW"/>
</dbReference>
<proteinExistence type="inferred from homology"/>
<evidence type="ECO:0000256" key="9">
    <source>
        <dbReference type="ARBA" id="ARBA00047493"/>
    </source>
</evidence>
<evidence type="ECO:0000313" key="14">
    <source>
        <dbReference type="Proteomes" id="UP000243884"/>
    </source>
</evidence>
<evidence type="ECO:0000313" key="13">
    <source>
        <dbReference type="EMBL" id="SMC39994.1"/>
    </source>
</evidence>
<keyword evidence="7" id="KW-0460">Magnesium</keyword>
<dbReference type="PANTHER" id="PTHR11136">
    <property type="entry name" value="FOLYLPOLYGLUTAMATE SYNTHASE-RELATED"/>
    <property type="match status" value="1"/>
</dbReference>
<dbReference type="InterPro" id="IPR036615">
    <property type="entry name" value="Mur_ligase_C_dom_sf"/>
</dbReference>
<dbReference type="NCBIfam" id="TIGR01499">
    <property type="entry name" value="folC"/>
    <property type="match status" value="1"/>
</dbReference>
<evidence type="ECO:0000256" key="10">
    <source>
        <dbReference type="PIRNR" id="PIRNR001563"/>
    </source>
</evidence>
<dbReference type="EC" id="6.3.2.17" evidence="2"/>
<evidence type="ECO:0000259" key="12">
    <source>
        <dbReference type="Pfam" id="PF08245"/>
    </source>
</evidence>
<dbReference type="AlphaFoldDB" id="A0A1W1YV37"/>
<sequence>MSGEFMSSIPTMRYGEGDRIGLLRQILVGLNHPDEHYPIIHIAGTNGKGSTAQMVTVLLSAHQLKVGLFTSPHLVTPRESVQVAGEMISVKAFKSVASQVNRILKAYGWTTPDILSEFEWTFLIALEYFKQMDCDYVVLECGVGGALDATNAITQSETAIFTKIGLDHLNLLGDTLEEIVATKAGIMRSHQLVVIAPEQKPGVTSQLKSAASLLPETECLKADLTNLQTVDRHTYRYVRDNNQEVTITLGLPGEFQRENLATVLTWYEMWLDKNHLAWKNDSVQKALASVHLPGRFEKVNNHPFILMDAAHNLDAITSLIESLQAAFPHQTLRIICGFLKDKDVAHMVEKLRVLPAKWWVTQPDFPGRTLTAEELATIFNRYNISPQGIYSNPKEALEVVMHQEETTPIIILGSFHLIKCLRGEFDV</sequence>
<comment type="similarity">
    <text evidence="1 10">Belongs to the folylpolyglutamate synthase family.</text>
</comment>
<dbReference type="InterPro" id="IPR001645">
    <property type="entry name" value="Folylpolyglutamate_synth"/>
</dbReference>
<feature type="domain" description="Mur ligase central" evidence="12">
    <location>
        <begin position="42"/>
        <end position="264"/>
    </location>
</feature>
<dbReference type="GO" id="GO:0008841">
    <property type="term" value="F:dihydrofolate synthase activity"/>
    <property type="evidence" value="ECO:0007669"/>
    <property type="project" value="TreeGrafter"/>
</dbReference>
<evidence type="ECO:0000256" key="3">
    <source>
        <dbReference type="ARBA" id="ARBA00022598"/>
    </source>
</evidence>
<dbReference type="Proteomes" id="UP000243884">
    <property type="component" value="Unassembled WGS sequence"/>
</dbReference>
<organism evidence="13 14">
    <name type="scientific">Aerococcus suis</name>
    <dbReference type="NCBI Taxonomy" id="371602"/>
    <lineage>
        <taxon>Bacteria</taxon>
        <taxon>Bacillati</taxon>
        <taxon>Bacillota</taxon>
        <taxon>Bacilli</taxon>
        <taxon>Lactobacillales</taxon>
        <taxon>Aerococcaceae</taxon>
        <taxon>Aerococcus</taxon>
    </lineage>
</organism>
<dbReference type="STRING" id="371602.SAMN04487984_0924"/>
<dbReference type="PROSITE" id="PS01011">
    <property type="entry name" value="FOLYLPOLYGLU_SYNT_1"/>
    <property type="match status" value="1"/>
</dbReference>
<dbReference type="SUPFAM" id="SSF53244">
    <property type="entry name" value="MurD-like peptide ligases, peptide-binding domain"/>
    <property type="match status" value="1"/>
</dbReference>
<dbReference type="Gene3D" id="3.90.190.20">
    <property type="entry name" value="Mur ligase, C-terminal domain"/>
    <property type="match status" value="1"/>
</dbReference>
<evidence type="ECO:0000256" key="2">
    <source>
        <dbReference type="ARBA" id="ARBA00013025"/>
    </source>
</evidence>